<feature type="non-terminal residue" evidence="1">
    <location>
        <position position="184"/>
    </location>
</feature>
<accession>A0ABV1H963</accession>
<dbReference type="EMBL" id="JBBMFS010000028">
    <property type="protein sequence ID" value="MEQ2556260.1"/>
    <property type="molecule type" value="Genomic_DNA"/>
</dbReference>
<organism evidence="1 2">
    <name type="scientific">Lachnospira intestinalis</name>
    <dbReference type="NCBI Taxonomy" id="3133158"/>
    <lineage>
        <taxon>Bacteria</taxon>
        <taxon>Bacillati</taxon>
        <taxon>Bacillota</taxon>
        <taxon>Clostridia</taxon>
        <taxon>Lachnospirales</taxon>
        <taxon>Lachnospiraceae</taxon>
        <taxon>Lachnospira</taxon>
    </lineage>
</organism>
<reference evidence="1" key="1">
    <citation type="submission" date="2024-03" db="EMBL/GenBank/DDBJ databases">
        <title>Human intestinal bacterial collection.</title>
        <authorList>
            <person name="Pauvert C."/>
            <person name="Hitch T.C.A."/>
            <person name="Clavel T."/>
        </authorList>
    </citation>
    <scope>NUCLEOTIDE SEQUENCE [LARGE SCALE GENOMIC DNA]</scope>
    <source>
        <strain evidence="1">CLA-AA-H89B</strain>
    </source>
</reference>
<keyword evidence="2" id="KW-1185">Reference proteome</keyword>
<gene>
    <name evidence="1" type="ORF">WMO37_14835</name>
</gene>
<name>A0ABV1H963_9FIRM</name>
<protein>
    <recommendedName>
        <fullName evidence="3">DUF4469 domain-containing protein</fullName>
    </recommendedName>
</protein>
<comment type="caution">
    <text evidence="1">The sequence shown here is derived from an EMBL/GenBank/DDBJ whole genome shotgun (WGS) entry which is preliminary data.</text>
</comment>
<evidence type="ECO:0000313" key="2">
    <source>
        <dbReference type="Proteomes" id="UP001546774"/>
    </source>
</evidence>
<sequence length="184" mass="21453">MDNTPYDDVFRTLLTDCTELMIPVVNEIFHTKYTGKETICLLQNEHFIRMPDGSEQERITDSSFEIISEETAPIAQGQKKRYHIECQSTEDGTMIVRMFEYDTQLALENREFTSNILTVQFPDSAIVSLRHTKNTPEEMTVKVLTPGGRVSYTVPVLKVKRYTIHELFEKKLFFLIPFHIFAYE</sequence>
<dbReference type="Proteomes" id="UP001546774">
    <property type="component" value="Unassembled WGS sequence"/>
</dbReference>
<proteinExistence type="predicted"/>
<evidence type="ECO:0008006" key="3">
    <source>
        <dbReference type="Google" id="ProtNLM"/>
    </source>
</evidence>
<evidence type="ECO:0000313" key="1">
    <source>
        <dbReference type="EMBL" id="MEQ2556260.1"/>
    </source>
</evidence>